<evidence type="ECO:0000313" key="2">
    <source>
        <dbReference type="Proteomes" id="UP000828390"/>
    </source>
</evidence>
<protein>
    <submittedName>
        <fullName evidence="1">Uncharacterized protein</fullName>
    </submittedName>
</protein>
<reference evidence="1" key="2">
    <citation type="submission" date="2020-11" db="EMBL/GenBank/DDBJ databases">
        <authorList>
            <person name="McCartney M.A."/>
            <person name="Auch B."/>
            <person name="Kono T."/>
            <person name="Mallez S."/>
            <person name="Becker A."/>
            <person name="Gohl D.M."/>
            <person name="Silverstein K.A.T."/>
            <person name="Koren S."/>
            <person name="Bechman K.B."/>
            <person name="Herman A."/>
            <person name="Abrahante J.E."/>
            <person name="Garbe J."/>
        </authorList>
    </citation>
    <scope>NUCLEOTIDE SEQUENCE</scope>
    <source>
        <strain evidence="1">Duluth1</strain>
        <tissue evidence="1">Whole animal</tissue>
    </source>
</reference>
<keyword evidence="2" id="KW-1185">Reference proteome</keyword>
<sequence length="99" mass="11099">MVGSLALVTVERENTVLYLLTARYEHGGISGHGQCGGREHTSVSADCMVRICWDLWPWSLWRERTQSCICRLHGKNMFGSLALVTVEGENTVLYLQTAQ</sequence>
<proteinExistence type="predicted"/>
<name>A0A9D4JX97_DREPO</name>
<dbReference type="AlphaFoldDB" id="A0A9D4JX97"/>
<dbReference type="EMBL" id="JAIWYP010000005">
    <property type="protein sequence ID" value="KAH3826399.1"/>
    <property type="molecule type" value="Genomic_DNA"/>
</dbReference>
<accession>A0A9D4JX97</accession>
<organism evidence="1 2">
    <name type="scientific">Dreissena polymorpha</name>
    <name type="common">Zebra mussel</name>
    <name type="synonym">Mytilus polymorpha</name>
    <dbReference type="NCBI Taxonomy" id="45954"/>
    <lineage>
        <taxon>Eukaryota</taxon>
        <taxon>Metazoa</taxon>
        <taxon>Spiralia</taxon>
        <taxon>Lophotrochozoa</taxon>
        <taxon>Mollusca</taxon>
        <taxon>Bivalvia</taxon>
        <taxon>Autobranchia</taxon>
        <taxon>Heteroconchia</taxon>
        <taxon>Euheterodonta</taxon>
        <taxon>Imparidentia</taxon>
        <taxon>Neoheterodontei</taxon>
        <taxon>Myida</taxon>
        <taxon>Dreissenoidea</taxon>
        <taxon>Dreissenidae</taxon>
        <taxon>Dreissena</taxon>
    </lineage>
</organism>
<dbReference type="Proteomes" id="UP000828390">
    <property type="component" value="Unassembled WGS sequence"/>
</dbReference>
<gene>
    <name evidence="1" type="ORF">DPMN_128303</name>
</gene>
<evidence type="ECO:0000313" key="1">
    <source>
        <dbReference type="EMBL" id="KAH3826399.1"/>
    </source>
</evidence>
<comment type="caution">
    <text evidence="1">The sequence shown here is derived from an EMBL/GenBank/DDBJ whole genome shotgun (WGS) entry which is preliminary data.</text>
</comment>
<reference evidence="1" key="1">
    <citation type="journal article" date="2019" name="bioRxiv">
        <title>The Genome of the Zebra Mussel, Dreissena polymorpha: A Resource for Invasive Species Research.</title>
        <authorList>
            <person name="McCartney M.A."/>
            <person name="Auch B."/>
            <person name="Kono T."/>
            <person name="Mallez S."/>
            <person name="Zhang Y."/>
            <person name="Obille A."/>
            <person name="Becker A."/>
            <person name="Abrahante J.E."/>
            <person name="Garbe J."/>
            <person name="Badalamenti J.P."/>
            <person name="Herman A."/>
            <person name="Mangelson H."/>
            <person name="Liachko I."/>
            <person name="Sullivan S."/>
            <person name="Sone E.D."/>
            <person name="Koren S."/>
            <person name="Silverstein K.A.T."/>
            <person name="Beckman K.B."/>
            <person name="Gohl D.M."/>
        </authorList>
    </citation>
    <scope>NUCLEOTIDE SEQUENCE</scope>
    <source>
        <strain evidence="1">Duluth1</strain>
        <tissue evidence="1">Whole animal</tissue>
    </source>
</reference>